<feature type="transmembrane region" description="Helical" evidence="1">
    <location>
        <begin position="278"/>
        <end position="297"/>
    </location>
</feature>
<dbReference type="Pfam" id="PF00892">
    <property type="entry name" value="EamA"/>
    <property type="match status" value="2"/>
</dbReference>
<protein>
    <submittedName>
        <fullName evidence="3">DMT family transporter</fullName>
    </submittedName>
</protein>
<feature type="transmembrane region" description="Helical" evidence="1">
    <location>
        <begin position="83"/>
        <end position="103"/>
    </location>
</feature>
<dbReference type="InterPro" id="IPR037185">
    <property type="entry name" value="EmrE-like"/>
</dbReference>
<feature type="domain" description="EamA" evidence="2">
    <location>
        <begin position="17"/>
        <end position="150"/>
    </location>
</feature>
<feature type="transmembrane region" description="Helical" evidence="1">
    <location>
        <begin position="159"/>
        <end position="178"/>
    </location>
</feature>
<keyword evidence="1" id="KW-0812">Transmembrane</keyword>
<evidence type="ECO:0000313" key="4">
    <source>
        <dbReference type="Proteomes" id="UP001595756"/>
    </source>
</evidence>
<feature type="domain" description="EamA" evidence="2">
    <location>
        <begin position="160"/>
        <end position="293"/>
    </location>
</feature>
<dbReference type="Proteomes" id="UP001595756">
    <property type="component" value="Unassembled WGS sequence"/>
</dbReference>
<dbReference type="PANTHER" id="PTHR22911:SF103">
    <property type="entry name" value="BLR2811 PROTEIN"/>
    <property type="match status" value="1"/>
</dbReference>
<gene>
    <name evidence="3" type="ORF">ACFO0J_12870</name>
</gene>
<organism evidence="3 4">
    <name type="scientific">Castellaniella hirudinis</name>
    <dbReference type="NCBI Taxonomy" id="1144617"/>
    <lineage>
        <taxon>Bacteria</taxon>
        <taxon>Pseudomonadati</taxon>
        <taxon>Pseudomonadota</taxon>
        <taxon>Betaproteobacteria</taxon>
        <taxon>Burkholderiales</taxon>
        <taxon>Alcaligenaceae</taxon>
        <taxon>Castellaniella</taxon>
    </lineage>
</organism>
<proteinExistence type="predicted"/>
<reference evidence="4" key="1">
    <citation type="journal article" date="2019" name="Int. J. Syst. Evol. Microbiol.">
        <title>The Global Catalogue of Microorganisms (GCM) 10K type strain sequencing project: providing services to taxonomists for standard genome sequencing and annotation.</title>
        <authorList>
            <consortium name="The Broad Institute Genomics Platform"/>
            <consortium name="The Broad Institute Genome Sequencing Center for Infectious Disease"/>
            <person name="Wu L."/>
            <person name="Ma J."/>
        </authorList>
    </citation>
    <scope>NUCLEOTIDE SEQUENCE [LARGE SCALE GENOMIC DNA]</scope>
    <source>
        <strain evidence="4">CGMCC 1.19029</strain>
    </source>
</reference>
<comment type="caution">
    <text evidence="3">The sequence shown here is derived from an EMBL/GenBank/DDBJ whole genome shotgun (WGS) entry which is preliminary data.</text>
</comment>
<evidence type="ECO:0000313" key="3">
    <source>
        <dbReference type="EMBL" id="MFC4298938.1"/>
    </source>
</evidence>
<feature type="transmembrane region" description="Helical" evidence="1">
    <location>
        <begin position="190"/>
        <end position="216"/>
    </location>
</feature>
<sequence>MRLSSLVRRASSTSPLAGIALVILASWSLSTLDTSGKWIMAAGLPLAFVCWVRFTVHLALVAALIPASELRAALRPKRPYAQLLRGTVMVTATFTFFTALQHMPQAEATSINFLAPLIMLACAPWILREPPRLSRWVAALAGFAGILIIIRPGSGLDPVGVSFGLMTALLFSVQYVCTRLVAVDSPMTTLVWSGGVGTIALTLALPFIVPAAWPILSTFGPLEWLVMISTGFWGSLGHILQIQAYRLTPASLLAPFLYLQIVAASILGWLVWGDFPDALTWLGIAVVCGSGIVIGIIEWRRAPAADGAAASPTIPSTPR</sequence>
<evidence type="ECO:0000256" key="1">
    <source>
        <dbReference type="SAM" id="Phobius"/>
    </source>
</evidence>
<dbReference type="InterPro" id="IPR000620">
    <property type="entry name" value="EamA_dom"/>
</dbReference>
<evidence type="ECO:0000259" key="2">
    <source>
        <dbReference type="Pfam" id="PF00892"/>
    </source>
</evidence>
<dbReference type="PANTHER" id="PTHR22911">
    <property type="entry name" value="ACYL-MALONYL CONDENSING ENZYME-RELATED"/>
    <property type="match status" value="1"/>
</dbReference>
<keyword evidence="1" id="KW-0472">Membrane</keyword>
<dbReference type="EMBL" id="JBHSDY010000007">
    <property type="protein sequence ID" value="MFC4298938.1"/>
    <property type="molecule type" value="Genomic_DNA"/>
</dbReference>
<feature type="transmembrane region" description="Helical" evidence="1">
    <location>
        <begin position="109"/>
        <end position="127"/>
    </location>
</feature>
<feature type="transmembrane region" description="Helical" evidence="1">
    <location>
        <begin position="12"/>
        <end position="32"/>
    </location>
</feature>
<feature type="transmembrane region" description="Helical" evidence="1">
    <location>
        <begin position="38"/>
        <end position="62"/>
    </location>
</feature>
<dbReference type="RefSeq" id="WP_376813486.1">
    <property type="nucleotide sequence ID" value="NZ_JBHSDY010000007.1"/>
</dbReference>
<feature type="transmembrane region" description="Helical" evidence="1">
    <location>
        <begin position="252"/>
        <end position="272"/>
    </location>
</feature>
<feature type="transmembrane region" description="Helical" evidence="1">
    <location>
        <begin position="136"/>
        <end position="153"/>
    </location>
</feature>
<feature type="transmembrane region" description="Helical" evidence="1">
    <location>
        <begin position="222"/>
        <end position="240"/>
    </location>
</feature>
<dbReference type="SUPFAM" id="SSF103481">
    <property type="entry name" value="Multidrug resistance efflux transporter EmrE"/>
    <property type="match status" value="2"/>
</dbReference>
<keyword evidence="4" id="KW-1185">Reference proteome</keyword>
<accession>A0ABV8RZW0</accession>
<keyword evidence="1" id="KW-1133">Transmembrane helix</keyword>
<name>A0ABV8RZW0_9BURK</name>